<feature type="signal peptide" evidence="1">
    <location>
        <begin position="1"/>
        <end position="19"/>
    </location>
</feature>
<protein>
    <submittedName>
        <fullName evidence="2">Uncharacterized protein</fullName>
    </submittedName>
</protein>
<reference evidence="3" key="1">
    <citation type="submission" date="2016-10" db="EMBL/GenBank/DDBJ databases">
        <authorList>
            <person name="Varghese N."/>
            <person name="Submissions S."/>
        </authorList>
    </citation>
    <scope>NUCLEOTIDE SEQUENCE [LARGE SCALE GENOMIC DNA]</scope>
    <source>
        <strain evidence="3">DS-12</strain>
    </source>
</reference>
<evidence type="ECO:0000256" key="1">
    <source>
        <dbReference type="SAM" id="SignalP"/>
    </source>
</evidence>
<dbReference type="Proteomes" id="UP000199036">
    <property type="component" value="Unassembled WGS sequence"/>
</dbReference>
<dbReference type="STRING" id="913024.SAMN05421741_11149"/>
<proteinExistence type="predicted"/>
<dbReference type="RefSeq" id="WP_143095615.1">
    <property type="nucleotide sequence ID" value="NZ_FOVI01000011.1"/>
</dbReference>
<accession>A0A1I5C0Z2</accession>
<gene>
    <name evidence="2" type="ORF">SAMN05421741_11149</name>
</gene>
<dbReference type="AlphaFoldDB" id="A0A1I5C0Z2"/>
<name>A0A1I5C0Z2_9FLAO</name>
<organism evidence="2 3">
    <name type="scientific">Paenimyroides ummariense</name>
    <dbReference type="NCBI Taxonomy" id="913024"/>
    <lineage>
        <taxon>Bacteria</taxon>
        <taxon>Pseudomonadati</taxon>
        <taxon>Bacteroidota</taxon>
        <taxon>Flavobacteriia</taxon>
        <taxon>Flavobacteriales</taxon>
        <taxon>Flavobacteriaceae</taxon>
        <taxon>Paenimyroides</taxon>
    </lineage>
</organism>
<evidence type="ECO:0000313" key="3">
    <source>
        <dbReference type="Proteomes" id="UP000199036"/>
    </source>
</evidence>
<feature type="chain" id="PRO_5011589976" evidence="1">
    <location>
        <begin position="20"/>
        <end position="127"/>
    </location>
</feature>
<dbReference type="EMBL" id="FOVI01000011">
    <property type="protein sequence ID" value="SFN80587.1"/>
    <property type="molecule type" value="Genomic_DNA"/>
</dbReference>
<evidence type="ECO:0000313" key="2">
    <source>
        <dbReference type="EMBL" id="SFN80587.1"/>
    </source>
</evidence>
<dbReference type="PROSITE" id="PS51257">
    <property type="entry name" value="PROKAR_LIPOPROTEIN"/>
    <property type="match status" value="1"/>
</dbReference>
<keyword evidence="3" id="KW-1185">Reference proteome</keyword>
<sequence length="127" mass="14072">MKKILFFIAIALFSTTGFTSCSEDDAVMEIPTPNPNPNVNQQLKIATDAMYIKDKNMYFKELGKGPVKFTTTSGSTTIADVVYYVDGVKINGNTYTHTTIATLKVQARRAGFVDSEIITLQFAQKPY</sequence>
<keyword evidence="1" id="KW-0732">Signal</keyword>
<dbReference type="OrthoDB" id="1359129at2"/>